<evidence type="ECO:0000313" key="3">
    <source>
        <dbReference type="Proteomes" id="UP001642409"/>
    </source>
</evidence>
<accession>A0AA86QC06</accession>
<comment type="caution">
    <text evidence="1">The sequence shown here is derived from an EMBL/GenBank/DDBJ whole genome shotgun (WGS) entry which is preliminary data.</text>
</comment>
<dbReference type="Proteomes" id="UP001642409">
    <property type="component" value="Unassembled WGS sequence"/>
</dbReference>
<dbReference type="EMBL" id="CAXDID020000157">
    <property type="protein sequence ID" value="CAL6043409.1"/>
    <property type="molecule type" value="Genomic_DNA"/>
</dbReference>
<evidence type="ECO:0000313" key="2">
    <source>
        <dbReference type="EMBL" id="CAL6043409.1"/>
    </source>
</evidence>
<sequence>MISSTFCGIVVRFVSVCNALQLLFWSWRPTFFPIPVLVSAAVPVVGCDKASLVPHTTFYKSAMCCCILAVWSSIQAKAATVTGLSERLLRISSSFLRLSFRCLFAYTHLEVALLIHRPLHFVSFLNILLLL</sequence>
<reference evidence="2 3" key="2">
    <citation type="submission" date="2024-07" db="EMBL/GenBank/DDBJ databases">
        <authorList>
            <person name="Akdeniz Z."/>
        </authorList>
    </citation>
    <scope>NUCLEOTIDE SEQUENCE [LARGE SCALE GENOMIC DNA]</scope>
</reference>
<protein>
    <submittedName>
        <fullName evidence="2">Hypothetical_protein</fullName>
    </submittedName>
</protein>
<proteinExistence type="predicted"/>
<organism evidence="1">
    <name type="scientific">Hexamita inflata</name>
    <dbReference type="NCBI Taxonomy" id="28002"/>
    <lineage>
        <taxon>Eukaryota</taxon>
        <taxon>Metamonada</taxon>
        <taxon>Diplomonadida</taxon>
        <taxon>Hexamitidae</taxon>
        <taxon>Hexamitinae</taxon>
        <taxon>Hexamita</taxon>
    </lineage>
</organism>
<keyword evidence="3" id="KW-1185">Reference proteome</keyword>
<name>A0AA86QC06_9EUKA</name>
<reference evidence="1" key="1">
    <citation type="submission" date="2023-06" db="EMBL/GenBank/DDBJ databases">
        <authorList>
            <person name="Kurt Z."/>
        </authorList>
    </citation>
    <scope>NUCLEOTIDE SEQUENCE</scope>
</reference>
<dbReference type="EMBL" id="CATOUU010000869">
    <property type="protein sequence ID" value="CAI9955965.1"/>
    <property type="molecule type" value="Genomic_DNA"/>
</dbReference>
<gene>
    <name evidence="2" type="ORF">HINF_LOCUS40058</name>
    <name evidence="1" type="ORF">HINF_LOCUS43610</name>
</gene>
<dbReference type="AlphaFoldDB" id="A0AA86QC06"/>
<evidence type="ECO:0000313" key="1">
    <source>
        <dbReference type="EMBL" id="CAI9955965.1"/>
    </source>
</evidence>